<name>C9ZQ47_TRYB9</name>
<accession>C9ZQ47</accession>
<protein>
    <submittedName>
        <fullName evidence="1">Uncharacterized protein</fullName>
    </submittedName>
</protein>
<proteinExistence type="predicted"/>
<organism evidence="1 2">
    <name type="scientific">Trypanosoma brucei gambiense (strain MHOM/CI/86/DAL972)</name>
    <dbReference type="NCBI Taxonomy" id="679716"/>
    <lineage>
        <taxon>Eukaryota</taxon>
        <taxon>Discoba</taxon>
        <taxon>Euglenozoa</taxon>
        <taxon>Kinetoplastea</taxon>
        <taxon>Metakinetoplastina</taxon>
        <taxon>Trypanosomatida</taxon>
        <taxon>Trypanosomatidae</taxon>
        <taxon>Trypanosoma</taxon>
    </lineage>
</organism>
<evidence type="ECO:0000313" key="1">
    <source>
        <dbReference type="EMBL" id="CBH11527.1"/>
    </source>
</evidence>
<dbReference type="KEGG" id="tbg:TbgDal_VI70"/>
<dbReference type="RefSeq" id="XP_011773812.1">
    <property type="nucleotide sequence ID" value="XM_011775510.1"/>
</dbReference>
<reference evidence="2" key="1">
    <citation type="journal article" date="2010" name="PLoS Negl. Trop. Dis.">
        <title>The genome sequence of Trypanosoma brucei gambiense, causative agent of chronic human african trypanosomiasis.</title>
        <authorList>
            <person name="Jackson A.P."/>
            <person name="Sanders M."/>
            <person name="Berry A."/>
            <person name="McQuillan J."/>
            <person name="Aslett M.A."/>
            <person name="Quail M.A."/>
            <person name="Chukualim B."/>
            <person name="Capewell P."/>
            <person name="MacLeod A."/>
            <person name="Melville S.E."/>
            <person name="Gibson W."/>
            <person name="Barry J.D."/>
            <person name="Berriman M."/>
            <person name="Hertz-Fowler C."/>
        </authorList>
    </citation>
    <scope>NUCLEOTIDE SEQUENCE [LARGE SCALE GENOMIC DNA]</scope>
    <source>
        <strain evidence="2">MHOM/CI/86/DAL972</strain>
    </source>
</reference>
<gene>
    <name evidence="1" type="ORF">TbgDal_VI70</name>
</gene>
<sequence>MCGSVVAGYSTLLLFFLLRVNTLLCTVNVPPTTEGFFNSDNADIRKVPSFSLCYKGSCVFHSCSLILFSSTPGIICVIYFNSVRVIPIYLFWLFPIRWSATMLTFR</sequence>
<dbReference type="GeneID" id="23862192"/>
<dbReference type="EMBL" id="FN554969">
    <property type="protein sequence ID" value="CBH11527.1"/>
    <property type="molecule type" value="Genomic_DNA"/>
</dbReference>
<dbReference type="Proteomes" id="UP000002316">
    <property type="component" value="Chromosome 6"/>
</dbReference>
<dbReference type="AlphaFoldDB" id="C9ZQ47"/>
<evidence type="ECO:0000313" key="2">
    <source>
        <dbReference type="Proteomes" id="UP000002316"/>
    </source>
</evidence>